<evidence type="ECO:0000313" key="1">
    <source>
        <dbReference type="Proteomes" id="UP000887576"/>
    </source>
</evidence>
<name>A0AC34Q941_9BILA</name>
<organism evidence="1 2">
    <name type="scientific">Panagrolaimus sp. JU765</name>
    <dbReference type="NCBI Taxonomy" id="591449"/>
    <lineage>
        <taxon>Eukaryota</taxon>
        <taxon>Metazoa</taxon>
        <taxon>Ecdysozoa</taxon>
        <taxon>Nematoda</taxon>
        <taxon>Chromadorea</taxon>
        <taxon>Rhabditida</taxon>
        <taxon>Tylenchina</taxon>
        <taxon>Panagrolaimomorpha</taxon>
        <taxon>Panagrolaimoidea</taxon>
        <taxon>Panagrolaimidae</taxon>
        <taxon>Panagrolaimus</taxon>
    </lineage>
</organism>
<reference evidence="2" key="1">
    <citation type="submission" date="2022-11" db="UniProtKB">
        <authorList>
            <consortium name="WormBaseParasite"/>
        </authorList>
    </citation>
    <scope>IDENTIFICATION</scope>
</reference>
<evidence type="ECO:0000313" key="2">
    <source>
        <dbReference type="WBParaSite" id="JU765_v2.g14045.t1"/>
    </source>
</evidence>
<accession>A0AC34Q941</accession>
<dbReference type="Proteomes" id="UP000887576">
    <property type="component" value="Unplaced"/>
</dbReference>
<proteinExistence type="predicted"/>
<sequence>MVVRNYSHDVWLQILEQANLQEKREKILNHYYHDNITYDIVNIISNLTKIPKDQVWESFGTFFVGYVMEVGWDELLRSFSPTLRGFLENLNSMHYFIDHFVYKADLRGPTFRCEKGDNDSIILHYFTYRLGIYPIVKGIIKEIAKRIYNIEVQISVLAKTQKTVQMLNEEKTQEHLIFAIKIADDAKNGKNNNEGHSLTKQNGILDNGDLKLTQQDFCDCFPYHLVIDRDCKVIQVGSKLW</sequence>
<dbReference type="WBParaSite" id="JU765_v2.g14045.t1">
    <property type="protein sequence ID" value="JU765_v2.g14045.t1"/>
    <property type="gene ID" value="JU765_v2.g14045"/>
</dbReference>
<protein>
    <submittedName>
        <fullName evidence="2">Guanylate cyclase</fullName>
    </submittedName>
</protein>